<accession>A0A5N6T6E8</accession>
<name>A0A5N6T6E8_ASPPS</name>
<keyword evidence="3" id="KW-1185">Reference proteome</keyword>
<organism evidence="2 3">
    <name type="scientific">Aspergillus pseudotamarii</name>
    <dbReference type="NCBI Taxonomy" id="132259"/>
    <lineage>
        <taxon>Eukaryota</taxon>
        <taxon>Fungi</taxon>
        <taxon>Dikarya</taxon>
        <taxon>Ascomycota</taxon>
        <taxon>Pezizomycotina</taxon>
        <taxon>Eurotiomycetes</taxon>
        <taxon>Eurotiomycetidae</taxon>
        <taxon>Eurotiales</taxon>
        <taxon>Aspergillaceae</taxon>
        <taxon>Aspergillus</taxon>
        <taxon>Aspergillus subgen. Circumdati</taxon>
    </lineage>
</organism>
<dbReference type="OrthoDB" id="4955540at2759"/>
<dbReference type="EMBL" id="ML743556">
    <property type="protein sequence ID" value="KAE8141882.1"/>
    <property type="molecule type" value="Genomic_DNA"/>
</dbReference>
<sequence length="192" mass="21123">MSNLSLAISTINLVKIYVLIRPKSVDLIKQYTALAYQTATDQGLNPMAIFIRSGNDPASDDDQVINTEMIGKGTHIASHGYVESESDWHIRDATYAQDKLDSVLDRPTGRPAWSTEKKLHFEGEVGLGQLRKEGEFGAGKEGPAENVRSDTGNLAKPRTAPVDDYQDSTINESIDPGTQALPTKQHLEDKRK</sequence>
<dbReference type="RefSeq" id="XP_031917945.1">
    <property type="nucleotide sequence ID" value="XM_032058800.1"/>
</dbReference>
<dbReference type="Proteomes" id="UP000325672">
    <property type="component" value="Unassembled WGS sequence"/>
</dbReference>
<proteinExistence type="predicted"/>
<evidence type="ECO:0000313" key="2">
    <source>
        <dbReference type="EMBL" id="KAE8141882.1"/>
    </source>
</evidence>
<dbReference type="AlphaFoldDB" id="A0A5N6T6E8"/>
<protein>
    <submittedName>
        <fullName evidence="2">Uncharacterized protein</fullName>
    </submittedName>
</protein>
<dbReference type="GeneID" id="43643010"/>
<evidence type="ECO:0000256" key="1">
    <source>
        <dbReference type="SAM" id="MobiDB-lite"/>
    </source>
</evidence>
<reference evidence="2 3" key="1">
    <citation type="submission" date="2019-04" db="EMBL/GenBank/DDBJ databases">
        <title>Friends and foes A comparative genomics study of 23 Aspergillus species from section Flavi.</title>
        <authorList>
            <consortium name="DOE Joint Genome Institute"/>
            <person name="Kjaerbolling I."/>
            <person name="Vesth T."/>
            <person name="Frisvad J.C."/>
            <person name="Nybo J.L."/>
            <person name="Theobald S."/>
            <person name="Kildgaard S."/>
            <person name="Isbrandt T."/>
            <person name="Kuo A."/>
            <person name="Sato A."/>
            <person name="Lyhne E.K."/>
            <person name="Kogle M.E."/>
            <person name="Wiebenga A."/>
            <person name="Kun R.S."/>
            <person name="Lubbers R.J."/>
            <person name="Makela M.R."/>
            <person name="Barry K."/>
            <person name="Chovatia M."/>
            <person name="Clum A."/>
            <person name="Daum C."/>
            <person name="Haridas S."/>
            <person name="He G."/>
            <person name="LaButti K."/>
            <person name="Lipzen A."/>
            <person name="Mondo S."/>
            <person name="Riley R."/>
            <person name="Salamov A."/>
            <person name="Simmons B.A."/>
            <person name="Magnuson J.K."/>
            <person name="Henrissat B."/>
            <person name="Mortensen U.H."/>
            <person name="Larsen T.O."/>
            <person name="Devries R.P."/>
            <person name="Grigoriev I.V."/>
            <person name="Machida M."/>
            <person name="Baker S.E."/>
            <person name="Andersen M.R."/>
        </authorList>
    </citation>
    <scope>NUCLEOTIDE SEQUENCE [LARGE SCALE GENOMIC DNA]</scope>
    <source>
        <strain evidence="2 3">CBS 117625</strain>
    </source>
</reference>
<evidence type="ECO:0000313" key="3">
    <source>
        <dbReference type="Proteomes" id="UP000325672"/>
    </source>
</evidence>
<gene>
    <name evidence="2" type="ORF">BDV38DRAFT_278665</name>
</gene>
<feature type="region of interest" description="Disordered" evidence="1">
    <location>
        <begin position="124"/>
        <end position="192"/>
    </location>
</feature>